<evidence type="ECO:0008006" key="3">
    <source>
        <dbReference type="Google" id="ProtNLM"/>
    </source>
</evidence>
<keyword evidence="2" id="KW-1185">Reference proteome</keyword>
<proteinExistence type="predicted"/>
<organism evidence="1 2">
    <name type="scientific">Chitinophaga varians</name>
    <dbReference type="NCBI Taxonomy" id="2202339"/>
    <lineage>
        <taxon>Bacteria</taxon>
        <taxon>Pseudomonadati</taxon>
        <taxon>Bacteroidota</taxon>
        <taxon>Chitinophagia</taxon>
        <taxon>Chitinophagales</taxon>
        <taxon>Chitinophagaceae</taxon>
        <taxon>Chitinophaga</taxon>
    </lineage>
</organism>
<protein>
    <recommendedName>
        <fullName evidence="3">Transcriptional regulator</fullName>
    </recommendedName>
</protein>
<dbReference type="EMBL" id="JABAIA010000002">
    <property type="protein sequence ID" value="NLR66292.1"/>
    <property type="molecule type" value="Genomic_DNA"/>
</dbReference>
<reference evidence="1 2" key="1">
    <citation type="submission" date="2020-04" db="EMBL/GenBank/DDBJ databases">
        <authorList>
            <person name="Yin C."/>
        </authorList>
    </citation>
    <scope>NUCLEOTIDE SEQUENCE [LARGE SCALE GENOMIC DNA]</scope>
    <source>
        <strain evidence="1 2">Ae27</strain>
    </source>
</reference>
<accession>A0A847RTL1</accession>
<dbReference type="AlphaFoldDB" id="A0A847RTL1"/>
<evidence type="ECO:0000313" key="2">
    <source>
        <dbReference type="Proteomes" id="UP000570474"/>
    </source>
</evidence>
<dbReference type="RefSeq" id="WP_168872225.1">
    <property type="nucleotide sequence ID" value="NZ_JABAIA010000002.1"/>
</dbReference>
<comment type="caution">
    <text evidence="1">The sequence shown here is derived from an EMBL/GenBank/DDBJ whole genome shotgun (WGS) entry which is preliminary data.</text>
</comment>
<dbReference type="Proteomes" id="UP000570474">
    <property type="component" value="Unassembled WGS sequence"/>
</dbReference>
<gene>
    <name evidence="1" type="ORF">HGH92_18440</name>
</gene>
<evidence type="ECO:0000313" key="1">
    <source>
        <dbReference type="EMBL" id="NLR66292.1"/>
    </source>
</evidence>
<sequence>MNVTQAIISFQGQPLTHQLLMSLLKDYKRPNDKIHALLKEQMLIPVKKGLYVPGPALQLRRPESFLLANHVYGPSYVSLDIALSYHGLIPERVYEISSMTTKAGHEFNTPVGRFVYYHLPFPYYAYGIRQAKLDEKQYALIATPEKALSDKIVTTAGIILRSQRMVMEYLVENLRIDEDILAALDTNAMQEWLGCAPKKKSLEMVIKTIRSL</sequence>
<name>A0A847RTL1_9BACT</name>